<dbReference type="GO" id="GO:0003950">
    <property type="term" value="F:NAD+ poly-ADP-ribosyltransferase activity"/>
    <property type="evidence" value="ECO:0007669"/>
    <property type="project" value="InterPro"/>
</dbReference>
<keyword evidence="1" id="KW-0328">Glycosyltransferase</keyword>
<dbReference type="InterPro" id="IPR051838">
    <property type="entry name" value="ARTD_PARP"/>
</dbReference>
<sequence>MSDFEDGEEVWVGIDDNDDEKVIFSPDDTDQFYDFSVFNLIIDICNNYFPMCNVQMKDSIISFKIPRCLIFSPLLQIVCGFYHDDTVVEISLVFQKPSWTEKLNSFSITNPVFKQNFVGRPLINDVIINFFSSSFKPKAKYQLIECMLNSMFSNWFSTPKQVNTFPLLYDDCPLIYLIFEIVEAFLDIQDHCCICRTGLPFSVIKPSVCDSKLCSFRFDEIGIGTSVAQEIKRDPLAADLLISIFASCTDERYMNPKPHESLMRNSAVIFDNLPSMTEILNTCNNDTDICKKYGHDTLELLRWIILSNKSQIISLPPQLRINEVSSPFQFMTLIATLSAEKQFISRKTTNGSIFMWHGSDGGRWHSIIRNGLWNMSKTDCVNGDAYGQGIYLANNSSISHGYSLSTTNLYNKSQLGTQLSLIALCEVACVKELINHGQICTLTDEKACIVRFIFCSYGLNPVDLTNMQNIPTMEDIVKFL</sequence>
<dbReference type="RefSeq" id="XP_068356560.1">
    <property type="nucleotide sequence ID" value="XM_068493221.1"/>
</dbReference>
<proteinExistence type="predicted"/>
<reference evidence="6" key="1">
    <citation type="submission" date="2016-10" db="EMBL/GenBank/DDBJ databases">
        <authorList>
            <person name="Benchimol M."/>
            <person name="Almeida L.G."/>
            <person name="Vasconcelos A.T."/>
            <person name="Perreira-Neves A."/>
            <person name="Rosa I.A."/>
            <person name="Tasca T."/>
            <person name="Bogo M.R."/>
            <person name="de Souza W."/>
        </authorList>
    </citation>
    <scope>NUCLEOTIDE SEQUENCE [LARGE SCALE GENOMIC DNA]</scope>
    <source>
        <strain evidence="6">K</strain>
    </source>
</reference>
<keyword evidence="2" id="KW-0808">Transferase</keyword>
<comment type="caution">
    <text evidence="6">The sequence shown here is derived from an EMBL/GenBank/DDBJ whole genome shotgun (WGS) entry which is preliminary data.</text>
</comment>
<name>A0A1J4JY84_9EUKA</name>
<keyword evidence="7" id="KW-1185">Reference proteome</keyword>
<dbReference type="InterPro" id="IPR012317">
    <property type="entry name" value="Poly(ADP-ribose)pol_cat_dom"/>
</dbReference>
<feature type="domain" description="PARP catalytic" evidence="5">
    <location>
        <begin position="340"/>
        <end position="438"/>
    </location>
</feature>
<evidence type="ECO:0000256" key="2">
    <source>
        <dbReference type="ARBA" id="ARBA00022679"/>
    </source>
</evidence>
<dbReference type="EMBL" id="MLAK01000827">
    <property type="protein sequence ID" value="OHT03424.1"/>
    <property type="molecule type" value="Genomic_DNA"/>
</dbReference>
<evidence type="ECO:0000256" key="1">
    <source>
        <dbReference type="ARBA" id="ARBA00022676"/>
    </source>
</evidence>
<keyword evidence="3" id="KW-0548">Nucleotidyltransferase</keyword>
<gene>
    <name evidence="6" type="ORF">TRFO_06651</name>
</gene>
<keyword evidence="4" id="KW-0520">NAD</keyword>
<dbReference type="Gene3D" id="3.90.228.10">
    <property type="match status" value="1"/>
</dbReference>
<dbReference type="OrthoDB" id="109543at2759"/>
<evidence type="ECO:0000259" key="5">
    <source>
        <dbReference type="Pfam" id="PF00644"/>
    </source>
</evidence>
<evidence type="ECO:0000256" key="3">
    <source>
        <dbReference type="ARBA" id="ARBA00022695"/>
    </source>
</evidence>
<dbReference type="PANTHER" id="PTHR21328">
    <property type="entry name" value="POLY ADP-RIBOSE POLYMERASE FAMILY, MEMBER PARP"/>
    <property type="match status" value="1"/>
</dbReference>
<dbReference type="VEuPathDB" id="TrichDB:TRFO_06651"/>
<dbReference type="AlphaFoldDB" id="A0A1J4JY84"/>
<dbReference type="SUPFAM" id="SSF56399">
    <property type="entry name" value="ADP-ribosylation"/>
    <property type="match status" value="1"/>
</dbReference>
<dbReference type="Pfam" id="PF00644">
    <property type="entry name" value="PARP"/>
    <property type="match status" value="1"/>
</dbReference>
<evidence type="ECO:0000313" key="6">
    <source>
        <dbReference type="EMBL" id="OHT03424.1"/>
    </source>
</evidence>
<dbReference type="Proteomes" id="UP000179807">
    <property type="component" value="Unassembled WGS sequence"/>
</dbReference>
<protein>
    <submittedName>
        <fullName evidence="6">UBA/TS-N domain containing protein</fullName>
    </submittedName>
</protein>
<evidence type="ECO:0000313" key="7">
    <source>
        <dbReference type="Proteomes" id="UP000179807"/>
    </source>
</evidence>
<accession>A0A1J4JY84</accession>
<dbReference type="GO" id="GO:0016779">
    <property type="term" value="F:nucleotidyltransferase activity"/>
    <property type="evidence" value="ECO:0007669"/>
    <property type="project" value="UniProtKB-KW"/>
</dbReference>
<dbReference type="GeneID" id="94827925"/>
<organism evidence="6 7">
    <name type="scientific">Tritrichomonas foetus</name>
    <dbReference type="NCBI Taxonomy" id="1144522"/>
    <lineage>
        <taxon>Eukaryota</taxon>
        <taxon>Metamonada</taxon>
        <taxon>Parabasalia</taxon>
        <taxon>Tritrichomonadida</taxon>
        <taxon>Tritrichomonadidae</taxon>
        <taxon>Tritrichomonas</taxon>
    </lineage>
</organism>
<evidence type="ECO:0000256" key="4">
    <source>
        <dbReference type="ARBA" id="ARBA00023027"/>
    </source>
</evidence>